<feature type="domain" description="YdbS-like PH" evidence="2">
    <location>
        <begin position="74"/>
        <end position="150"/>
    </location>
</feature>
<comment type="caution">
    <text evidence="3">The sequence shown here is derived from an EMBL/GenBank/DDBJ whole genome shotgun (WGS) entry which is preliminary data.</text>
</comment>
<dbReference type="EMBL" id="LFXJ01000002">
    <property type="protein sequence ID" value="KMY33972.1"/>
    <property type="molecule type" value="Genomic_DNA"/>
</dbReference>
<dbReference type="PANTHER" id="PTHR34473">
    <property type="entry name" value="UPF0699 TRANSMEMBRANE PROTEIN YDBS"/>
    <property type="match status" value="1"/>
</dbReference>
<reference evidence="4" key="1">
    <citation type="submission" date="2015-07" db="EMBL/GenBank/DDBJ databases">
        <authorList>
            <consortium name="Consortium for Microbial Forensics and Genomics (microFORGE)"/>
            <person name="Knight B.M."/>
            <person name="Roberts D.P."/>
            <person name="Lin D."/>
            <person name="Hari K."/>
            <person name="Fletcher J."/>
            <person name="Melcher U."/>
            <person name="Blagden T."/>
            <person name="Winegar R.A."/>
        </authorList>
    </citation>
    <scope>NUCLEOTIDE SEQUENCE [LARGE SCALE GENOMIC DNA]</scope>
    <source>
        <strain evidence="4">DSM 23493</strain>
    </source>
</reference>
<evidence type="ECO:0000313" key="4">
    <source>
        <dbReference type="Proteomes" id="UP000037326"/>
    </source>
</evidence>
<name>A0A0K9FIE5_9BACI</name>
<sequence length="161" mass="18394">MKLRTEPMHKISRKGLTVWRLYGVLQTLLLLIVAAAACYGTYYFEWPSFIYFIAVAVVILSAVLSTYLFPKIRWERWRYEVRDNEIEVQHGLFVVKRTLIPMVRVQHVDTTQGPILKKYGLGNISISTAATVHTIPALVMDEADGLRARISELARVAEDDV</sequence>
<dbReference type="Pfam" id="PF03703">
    <property type="entry name" value="bPH_2"/>
    <property type="match status" value="1"/>
</dbReference>
<protein>
    <submittedName>
        <fullName evidence="3">Membrane protein</fullName>
    </submittedName>
</protein>
<evidence type="ECO:0000313" key="3">
    <source>
        <dbReference type="EMBL" id="KMY33972.1"/>
    </source>
</evidence>
<keyword evidence="1" id="KW-0812">Transmembrane</keyword>
<gene>
    <name evidence="3" type="ORF">ACZ11_02540</name>
</gene>
<dbReference type="PANTHER" id="PTHR34473:SF2">
    <property type="entry name" value="UPF0699 TRANSMEMBRANE PROTEIN YDBT"/>
    <property type="match status" value="1"/>
</dbReference>
<keyword evidence="1" id="KW-0472">Membrane</keyword>
<dbReference type="AlphaFoldDB" id="A0A0K9FIE5"/>
<organism evidence="3 4">
    <name type="scientific">Lysinibacillus xylanilyticus</name>
    <dbReference type="NCBI Taxonomy" id="582475"/>
    <lineage>
        <taxon>Bacteria</taxon>
        <taxon>Bacillati</taxon>
        <taxon>Bacillota</taxon>
        <taxon>Bacilli</taxon>
        <taxon>Bacillales</taxon>
        <taxon>Bacillaceae</taxon>
        <taxon>Lysinibacillus</taxon>
    </lineage>
</organism>
<dbReference type="Proteomes" id="UP000037326">
    <property type="component" value="Unassembled WGS sequence"/>
</dbReference>
<dbReference type="PATRIC" id="fig|582475.4.peg.4081"/>
<proteinExistence type="predicted"/>
<feature type="transmembrane region" description="Helical" evidence="1">
    <location>
        <begin position="49"/>
        <end position="69"/>
    </location>
</feature>
<accession>A0A0K9FIE5</accession>
<dbReference type="InterPro" id="IPR005182">
    <property type="entry name" value="YdbS-like_PH"/>
</dbReference>
<feature type="transmembrane region" description="Helical" evidence="1">
    <location>
        <begin position="21"/>
        <end position="43"/>
    </location>
</feature>
<evidence type="ECO:0000256" key="1">
    <source>
        <dbReference type="SAM" id="Phobius"/>
    </source>
</evidence>
<evidence type="ECO:0000259" key="2">
    <source>
        <dbReference type="Pfam" id="PF03703"/>
    </source>
</evidence>
<keyword evidence="1" id="KW-1133">Transmembrane helix</keyword>